<accession>A0A7Y7B0Y7</accession>
<organism evidence="1 2">
    <name type="scientific">Streptomyces morookaense</name>
    <name type="common">Streptoverticillium morookaense</name>
    <dbReference type="NCBI Taxonomy" id="1970"/>
    <lineage>
        <taxon>Bacteria</taxon>
        <taxon>Bacillati</taxon>
        <taxon>Actinomycetota</taxon>
        <taxon>Actinomycetes</taxon>
        <taxon>Kitasatosporales</taxon>
        <taxon>Streptomycetaceae</taxon>
        <taxon>Streptomyces</taxon>
    </lineage>
</organism>
<sequence>MPEPQLATTSLGKSVDIHRPEGVTAPAAPTVLLWHGSGPDERDVMGPLARAVAARGVVVLVPDWRADAADGGRAELLDSLAFARDHAAGGRLVLAGWSAGAPAAVGVALRPETAGGWRPAAVVGIAAQYDRPARTTGTVLLDDLTAGRAADAPVPVRLVHGTQDTLEDVAYSRKFRAALAEHGWEADLTEIPADHAGVIMTAYDPAARRCRESRDPAVREAAAVTARVIADVALGV</sequence>
<dbReference type="Proteomes" id="UP000587462">
    <property type="component" value="Unassembled WGS sequence"/>
</dbReference>
<dbReference type="GO" id="GO:0016787">
    <property type="term" value="F:hydrolase activity"/>
    <property type="evidence" value="ECO:0007669"/>
    <property type="project" value="UniProtKB-KW"/>
</dbReference>
<protein>
    <submittedName>
        <fullName evidence="1">Alpha/beta hydrolase</fullName>
    </submittedName>
</protein>
<keyword evidence="1" id="KW-0378">Hydrolase</keyword>
<comment type="caution">
    <text evidence="1">The sequence shown here is derived from an EMBL/GenBank/DDBJ whole genome shotgun (WGS) entry which is preliminary data.</text>
</comment>
<gene>
    <name evidence="1" type="ORF">HG542_05090</name>
</gene>
<name>A0A7Y7B0Y7_STRMO</name>
<dbReference type="AlphaFoldDB" id="A0A7Y7B0Y7"/>
<evidence type="ECO:0000313" key="1">
    <source>
        <dbReference type="EMBL" id="NVK77031.1"/>
    </source>
</evidence>
<evidence type="ECO:0000313" key="2">
    <source>
        <dbReference type="Proteomes" id="UP000587462"/>
    </source>
</evidence>
<reference evidence="1 2" key="1">
    <citation type="submission" date="2020-04" db="EMBL/GenBank/DDBJ databases">
        <title>Draft Genome Sequence of Streptomyces morookaense DSM 40503, an 8-azaguanine-producing strain.</title>
        <authorList>
            <person name="Qi J."/>
            <person name="Gao J.-M."/>
        </authorList>
    </citation>
    <scope>NUCLEOTIDE SEQUENCE [LARGE SCALE GENOMIC DNA]</scope>
    <source>
        <strain evidence="1 2">DSM 40503</strain>
    </source>
</reference>
<dbReference type="EMBL" id="JABBXF010000008">
    <property type="protein sequence ID" value="NVK77031.1"/>
    <property type="molecule type" value="Genomic_DNA"/>
</dbReference>
<keyword evidence="2" id="KW-1185">Reference proteome</keyword>
<dbReference type="RefSeq" id="WP_171078814.1">
    <property type="nucleotide sequence ID" value="NZ_BNBU01000003.1"/>
</dbReference>
<dbReference type="Gene3D" id="3.40.50.1820">
    <property type="entry name" value="alpha/beta hydrolase"/>
    <property type="match status" value="1"/>
</dbReference>
<proteinExistence type="predicted"/>
<dbReference type="InterPro" id="IPR029058">
    <property type="entry name" value="AB_hydrolase_fold"/>
</dbReference>
<dbReference type="SUPFAM" id="SSF53474">
    <property type="entry name" value="alpha/beta-Hydrolases"/>
    <property type="match status" value="1"/>
</dbReference>